<proteinExistence type="predicted"/>
<organism evidence="1 2">
    <name type="scientific">Scortum barcoo</name>
    <name type="common">barcoo grunter</name>
    <dbReference type="NCBI Taxonomy" id="214431"/>
    <lineage>
        <taxon>Eukaryota</taxon>
        <taxon>Metazoa</taxon>
        <taxon>Chordata</taxon>
        <taxon>Craniata</taxon>
        <taxon>Vertebrata</taxon>
        <taxon>Euteleostomi</taxon>
        <taxon>Actinopterygii</taxon>
        <taxon>Neopterygii</taxon>
        <taxon>Teleostei</taxon>
        <taxon>Neoteleostei</taxon>
        <taxon>Acanthomorphata</taxon>
        <taxon>Eupercaria</taxon>
        <taxon>Centrarchiformes</taxon>
        <taxon>Terapontoidei</taxon>
        <taxon>Terapontidae</taxon>
        <taxon>Scortum</taxon>
    </lineage>
</organism>
<keyword evidence="2" id="KW-1185">Reference proteome</keyword>
<dbReference type="Proteomes" id="UP000831701">
    <property type="component" value="Chromosome 24"/>
</dbReference>
<name>A0ACB8V8M5_9TELE</name>
<evidence type="ECO:0000313" key="1">
    <source>
        <dbReference type="EMBL" id="KAI3351919.1"/>
    </source>
</evidence>
<accession>A0ACB8V8M5</accession>
<comment type="caution">
    <text evidence="1">The sequence shown here is derived from an EMBL/GenBank/DDBJ whole genome shotgun (WGS) entry which is preliminary data.</text>
</comment>
<sequence>MVVEVDGTLGKQPLSCLESPKNRSMMDSESLDISWKKNGVQRAERGNSYLVELEESLGGGNYTCHNKDGSLLNHTVVLIQEDESARRKILVKTDQRDYLDCSAQNYNGEFHCFWTWHSSRVGKVAFIKARRLHDDNDAKCSVDASGQHWTCSSGQSQFSCSLDDTGHGVSCVEEQHCPYAEEREQIQITIYVRTEQFLVENYSKHFYLSEIVKPDKVNISKVNATTIKWSYPSSWSSPFSYFPLTFQIAQLRRGCKRCDGPCTNSRGTKNLIINSSDICQFEVKRKAKAVCVRAKDALCNSRWSEWSYLRSRDQTHARGGEAGKEKKKKEEREREIATVRRCVLMFGIHESIQRSGSSMKEEPMVAGMNAVRTWMQGAGVLDANTAAQSGVGLARAHFEKQPPSNLRKSNFFHFVLALYDRQGQPVEIERTTFVDFVEKEKETTGEKTNNGIHYRLQLLYSNGIRTEQDLYVRLIDSMTKQAIVYEGQDKNPEMCRVLLTHEIMCSRCCDKKSCGNRNETPSDPVIIDRFFLKFFLKCNQNCLKNAGNPRDMRRFQVVVSTTVSVEGHVLAVSDNMFVHNNSKHGRRARRLDPSEGTPSYLEHATPSIKAISPSEGWTTGGATVIIIGDNFFDGLQVIFGTMLVWSELITPHAIRVQTPPRHIPGVVEVTLSYKSKQFCKGTPGRFIYTALNEPTIDYGFQRLQKVIPRHPGDQERLPKEVILKRAADLVEALYGMPHNNQEMILKRAADIAEALYTTVPRGHNQLASLGSGSVHAGMMAVNSFTGSEVAQTANQGFSRSTSSVSPHGYVPSSTPQQSSYSSVSTSMNGYANSGMATLGTSPNFLNGSAGNSPYAIVPSSPTMASSTSLPSNCSSSSGIFSFSPANMVSAAVKQKSAFAPVVRPQNSPPPTCTSANANSLQDQSFVDSSKYSSSNSLQGLAFS</sequence>
<protein>
    <submittedName>
        <fullName evidence="1">Uncharacterized protein</fullName>
    </submittedName>
</protein>
<gene>
    <name evidence="1" type="ORF">L3Q82_020749</name>
</gene>
<evidence type="ECO:0000313" key="2">
    <source>
        <dbReference type="Proteomes" id="UP000831701"/>
    </source>
</evidence>
<reference evidence="1" key="1">
    <citation type="submission" date="2022-04" db="EMBL/GenBank/DDBJ databases">
        <title>Jade perch genome.</title>
        <authorList>
            <person name="Chao B."/>
        </authorList>
    </citation>
    <scope>NUCLEOTIDE SEQUENCE</scope>
    <source>
        <strain evidence="1">CB-2022</strain>
    </source>
</reference>
<dbReference type="EMBL" id="CM041554">
    <property type="protein sequence ID" value="KAI3351919.1"/>
    <property type="molecule type" value="Genomic_DNA"/>
</dbReference>